<dbReference type="Pfam" id="PF13151">
    <property type="entry name" value="DUF3990"/>
    <property type="match status" value="1"/>
</dbReference>
<gene>
    <name evidence="1" type="ordered locus">CTC_02408</name>
</gene>
<accession>Q891G8</accession>
<protein>
    <submittedName>
        <fullName evidence="1">Conserved protein</fullName>
    </submittedName>
</protein>
<evidence type="ECO:0000313" key="1">
    <source>
        <dbReference type="EMBL" id="AAO36877.1"/>
    </source>
</evidence>
<dbReference type="EMBL" id="AE015927">
    <property type="protein sequence ID" value="AAO36877.1"/>
    <property type="molecule type" value="Genomic_DNA"/>
</dbReference>
<dbReference type="AlphaFoldDB" id="Q891G8"/>
<proteinExistence type="predicted"/>
<evidence type="ECO:0000313" key="2">
    <source>
        <dbReference type="Proteomes" id="UP000001412"/>
    </source>
</evidence>
<dbReference type="HOGENOM" id="CLU_075559_1_0_9"/>
<organism evidence="1 2">
    <name type="scientific">Clostridium tetani (strain Massachusetts / E88)</name>
    <dbReference type="NCBI Taxonomy" id="212717"/>
    <lineage>
        <taxon>Bacteria</taxon>
        <taxon>Bacillati</taxon>
        <taxon>Bacillota</taxon>
        <taxon>Clostridia</taxon>
        <taxon>Eubacteriales</taxon>
        <taxon>Clostridiaceae</taxon>
        <taxon>Clostridium</taxon>
    </lineage>
</organism>
<dbReference type="STRING" id="212717.CTC_02408"/>
<name>Q891G8_CLOTE</name>
<dbReference type="KEGG" id="ctc:CTC_02408"/>
<dbReference type="InterPro" id="IPR025051">
    <property type="entry name" value="DUF3990"/>
</dbReference>
<sequence>MGNKEWWCYMLYHASGETVEFPEIRKSKYTKDFSWGFYCTNNFEQAKKWAKRNRKCPTINYYTYVENNDLKILRFEKMNDEWLNFIAKCRKGFVHDYDIVEGPMVDDTVWNFVNDFLEGEISRDVFWELAKFKYPTHQISFHTLKAIDCLKFERGEIINE</sequence>
<reference evidence="1 2" key="1">
    <citation type="journal article" date="2003" name="Proc. Natl. Acad. Sci. U.S.A.">
        <title>The genome sequence of Clostridium tetani, the causative agent of tetanus disease.</title>
        <authorList>
            <person name="Brueggemann H."/>
            <person name="Baumer S."/>
            <person name="Fricke W.F."/>
            <person name="Wiezer A."/>
            <person name="Liesegang H."/>
            <person name="Decker I."/>
            <person name="Herzberg C."/>
            <person name="Martinez-Arias R."/>
            <person name="Merkl R."/>
            <person name="Henne A."/>
            <person name="Gottschalk G."/>
        </authorList>
    </citation>
    <scope>NUCLEOTIDE SEQUENCE [LARGE SCALE GENOMIC DNA]</scope>
    <source>
        <strain evidence="2">Massachusetts / E88</strain>
    </source>
</reference>
<dbReference type="Proteomes" id="UP000001412">
    <property type="component" value="Chromosome"/>
</dbReference>
<keyword evidence="2" id="KW-1185">Reference proteome</keyword>